<organism evidence="2">
    <name type="scientific">Rubus yellow net virus</name>
    <dbReference type="NCBI Taxonomy" id="198310"/>
    <lineage>
        <taxon>Viruses</taxon>
        <taxon>Riboviria</taxon>
        <taxon>Pararnavirae</taxon>
        <taxon>Artverviricota</taxon>
        <taxon>Revtraviricetes</taxon>
        <taxon>Ortervirales</taxon>
        <taxon>Caulimoviridae</taxon>
        <taxon>Badnavirus</taxon>
        <taxon>Badnavirus reterubi</taxon>
    </lineage>
</organism>
<accession>A0A7S6NGG9</accession>
<dbReference type="EMBL" id="MN245240">
    <property type="protein sequence ID" value="QOJ56172.1"/>
    <property type="molecule type" value="Genomic_DNA"/>
</dbReference>
<feature type="region of interest" description="Disordered" evidence="1">
    <location>
        <begin position="1"/>
        <end position="47"/>
    </location>
</feature>
<evidence type="ECO:0000256" key="1">
    <source>
        <dbReference type="SAM" id="MobiDB-lite"/>
    </source>
</evidence>
<protein>
    <submittedName>
        <fullName evidence="2">Uncharacterized protein</fullName>
    </submittedName>
</protein>
<reference evidence="2" key="1">
    <citation type="submission" date="2019-07" db="EMBL/GenBank/DDBJ databases">
        <title>Genome assembly of Rubus Yellow Net Virus isolated from red raspberry in Chile.</title>
        <authorList>
            <person name="D'Afonseca V."/>
            <person name="Aceituno N."/>
            <person name="Verdugo D."/>
            <person name="Arencibia A."/>
            <person name="Aguilera F."/>
            <person name="Gonzalez G."/>
        </authorList>
    </citation>
    <scope>NUCLEOTIDE SEQUENCE</scope>
    <source>
        <strain evidence="2">RYNVCu</strain>
    </source>
</reference>
<proteinExistence type="predicted"/>
<name>A0A7S6NGG9_9VIRU</name>
<sequence>MASGRAEGSRGRTNQRRRQDANEEGDTGRNLLFSQSCPPPSREIRDYSPIRAAPCTMAEMDESRRLALQRRNKVFDSIAQGISDAVYVTGVDLAAAKARATRDNWYNDVTPALEQRAAAAWRLMAAYSDFATWKDVNV</sequence>
<evidence type="ECO:0000313" key="2">
    <source>
        <dbReference type="EMBL" id="QOJ56172.1"/>
    </source>
</evidence>